<dbReference type="InterPro" id="IPR004480">
    <property type="entry name" value="Monothiol_GRX-rel"/>
</dbReference>
<dbReference type="Proteomes" id="UP000233220">
    <property type="component" value="Unplaced"/>
</dbReference>
<protein>
    <recommendedName>
        <fullName evidence="1">Glutaredoxin domain-containing protein</fullName>
    </recommendedName>
</protein>
<reference evidence="2" key="1">
    <citation type="submission" date="2025-08" db="UniProtKB">
        <authorList>
            <consortium name="Ensembl"/>
        </authorList>
    </citation>
    <scope>IDENTIFICATION</scope>
</reference>
<evidence type="ECO:0000259" key="1">
    <source>
        <dbReference type="Pfam" id="PF00462"/>
    </source>
</evidence>
<keyword evidence="3" id="KW-1185">Reference proteome</keyword>
<dbReference type="GO" id="GO:0005634">
    <property type="term" value="C:nucleus"/>
    <property type="evidence" value="ECO:0007669"/>
    <property type="project" value="TreeGrafter"/>
</dbReference>
<dbReference type="STRING" id="39432.ENSSBOP00000031659"/>
<dbReference type="AlphaFoldDB" id="A0A2K6UIB6"/>
<evidence type="ECO:0000313" key="2">
    <source>
        <dbReference type="Ensembl" id="ENSSBOP00000031659.1"/>
    </source>
</evidence>
<dbReference type="InterPro" id="IPR036249">
    <property type="entry name" value="Thioredoxin-like_sf"/>
</dbReference>
<dbReference type="PANTHER" id="PTHR10293:SF73">
    <property type="entry name" value="GLUTAREDOXIN-3"/>
    <property type="match status" value="1"/>
</dbReference>
<dbReference type="OMA" id="ELHTICP"/>
<reference evidence="2" key="2">
    <citation type="submission" date="2025-09" db="UniProtKB">
        <authorList>
            <consortium name="Ensembl"/>
        </authorList>
    </citation>
    <scope>IDENTIFICATION</scope>
</reference>
<organism evidence="2 3">
    <name type="scientific">Saimiri boliviensis boliviensis</name>
    <name type="common">Bolivian squirrel monkey</name>
    <dbReference type="NCBI Taxonomy" id="39432"/>
    <lineage>
        <taxon>Eukaryota</taxon>
        <taxon>Metazoa</taxon>
        <taxon>Chordata</taxon>
        <taxon>Craniata</taxon>
        <taxon>Vertebrata</taxon>
        <taxon>Euteleostomi</taxon>
        <taxon>Mammalia</taxon>
        <taxon>Eutheria</taxon>
        <taxon>Euarchontoglires</taxon>
        <taxon>Primates</taxon>
        <taxon>Haplorrhini</taxon>
        <taxon>Platyrrhini</taxon>
        <taxon>Cebidae</taxon>
        <taxon>Saimiriinae</taxon>
        <taxon>Saimiri</taxon>
    </lineage>
</organism>
<proteinExistence type="predicted"/>
<dbReference type="InterPro" id="IPR002109">
    <property type="entry name" value="Glutaredoxin"/>
</dbReference>
<evidence type="ECO:0000313" key="3">
    <source>
        <dbReference type="Proteomes" id="UP000233220"/>
    </source>
</evidence>
<dbReference type="Pfam" id="PF00462">
    <property type="entry name" value="Glutaredoxin"/>
    <property type="match status" value="1"/>
</dbReference>
<dbReference type="GO" id="GO:0006879">
    <property type="term" value="P:intracellular iron ion homeostasis"/>
    <property type="evidence" value="ECO:0007669"/>
    <property type="project" value="TreeGrafter"/>
</dbReference>
<dbReference type="Gene3D" id="3.40.30.10">
    <property type="entry name" value="Glutaredoxin"/>
    <property type="match status" value="2"/>
</dbReference>
<accession>A0A2K6UIB6</accession>
<dbReference type="SUPFAM" id="SSF52833">
    <property type="entry name" value="Thioredoxin-like"/>
    <property type="match status" value="2"/>
</dbReference>
<dbReference type="PANTHER" id="PTHR10293">
    <property type="entry name" value="GLUTAREDOXIN FAMILY MEMBER"/>
    <property type="match status" value="1"/>
</dbReference>
<dbReference type="Ensembl" id="ENSSBOT00000048553.1">
    <property type="protein sequence ID" value="ENSSBOP00000031659.1"/>
    <property type="gene ID" value="ENSSBOG00000032040.1"/>
</dbReference>
<dbReference type="GeneTree" id="ENSGT00550000075030"/>
<feature type="domain" description="Glutaredoxin" evidence="1">
    <location>
        <begin position="92"/>
        <end position="132"/>
    </location>
</feature>
<dbReference type="PROSITE" id="PS51354">
    <property type="entry name" value="GLUTAREDOXIN_2"/>
    <property type="match status" value="1"/>
</dbReference>
<dbReference type="GO" id="GO:0005829">
    <property type="term" value="C:cytosol"/>
    <property type="evidence" value="ECO:0007669"/>
    <property type="project" value="TreeGrafter"/>
</dbReference>
<name>A0A2K6UIB6_SAIBB</name>
<sequence length="160" mass="18187">MLFVKGTPQELRFGFSKQMMEILHKRNIQFSSFDIFSDEDVRQGLYVSGTLIGGLHIIQELEASEKLDTICPKAPKLKESLKVLTSKADLMLFMNENKQEAKCGFSKQILEILSSTGVEYETYDILEDELYMKGELVGGLYIVKELEENGELLPILRGEN</sequence>